<accession>A0A2K9VD96</accession>
<dbReference type="RefSeq" id="YP_009798495.1">
    <property type="nucleotide sequence ID" value="NC_047926.1"/>
</dbReference>
<dbReference type="GeneID" id="54988957"/>
<evidence type="ECO:0000313" key="1">
    <source>
        <dbReference type="EMBL" id="AUV60176.1"/>
    </source>
</evidence>
<proteinExistence type="predicted"/>
<protein>
    <submittedName>
        <fullName evidence="1">Uncharacterized protein</fullName>
    </submittedName>
</protein>
<dbReference type="EMBL" id="MG765279">
    <property type="protein sequence ID" value="AUV60176.1"/>
    <property type="molecule type" value="Genomic_DNA"/>
</dbReference>
<dbReference type="KEGG" id="vg:54988957"/>
<evidence type="ECO:0000313" key="2">
    <source>
        <dbReference type="Proteomes" id="UP000240377"/>
    </source>
</evidence>
<dbReference type="Proteomes" id="UP000240377">
    <property type="component" value="Segment"/>
</dbReference>
<sequence length="92" mass="10580">MTTDIKHKYYEFKVPENEYYALIAADSKEYAIAKYYEDVIDDCDYEVDCKEIPSSLAWHKLIEAELPEGATMGELVKEFDESGLILISVDLC</sequence>
<keyword evidence="2" id="KW-1185">Reference proteome</keyword>
<name>A0A2K9VD96_9CAUD</name>
<reference evidence="1" key="1">
    <citation type="submission" date="2018-01" db="EMBL/GenBank/DDBJ databases">
        <title>Lactobacillus phages that infect wine-derived L. plantarum strains.</title>
        <authorList>
            <person name="Kyrkou I."/>
            <person name="Hestbjerg Hansen L."/>
        </authorList>
    </citation>
    <scope>NUCLEOTIDE SEQUENCE [LARGE SCALE GENOMIC DNA]</scope>
</reference>
<organism evidence="1 2">
    <name type="scientific">Lactobacillus phage Semele</name>
    <dbReference type="NCBI Taxonomy" id="2079433"/>
    <lineage>
        <taxon>Viruses</taxon>
        <taxon>Duplodnaviria</taxon>
        <taxon>Heunggongvirae</taxon>
        <taxon>Uroviricota</taxon>
        <taxon>Caudoviricetes</taxon>
        <taxon>Herelleviridae</taxon>
        <taxon>Harbinvirus</taxon>
        <taxon>Harbinvirus semele</taxon>
    </lineage>
</organism>